<evidence type="ECO:0000256" key="3">
    <source>
        <dbReference type="ARBA" id="ARBA00022833"/>
    </source>
</evidence>
<dbReference type="GO" id="GO:0016846">
    <property type="term" value="F:carbon-sulfur lyase activity"/>
    <property type="evidence" value="ECO:0007669"/>
    <property type="project" value="InterPro"/>
</dbReference>
<evidence type="ECO:0000313" key="6">
    <source>
        <dbReference type="EMBL" id="KAF9880206.1"/>
    </source>
</evidence>
<dbReference type="PROSITE" id="PS51891">
    <property type="entry name" value="CENP_V_GFA"/>
    <property type="match status" value="1"/>
</dbReference>
<name>A0A9P6IGK9_9PEZI</name>
<dbReference type="InterPro" id="IPR006913">
    <property type="entry name" value="CENP-V/GFA"/>
</dbReference>
<gene>
    <name evidence="6" type="ORF">CkaCkLH20_02160</name>
</gene>
<protein>
    <submittedName>
        <fullName evidence="6">Glutathione-dependent formaldehyde-activating enzyme</fullName>
    </submittedName>
</protein>
<evidence type="ECO:0000259" key="5">
    <source>
        <dbReference type="PROSITE" id="PS51891"/>
    </source>
</evidence>
<proteinExistence type="inferred from homology"/>
<dbReference type="EMBL" id="JAATWM020000005">
    <property type="protein sequence ID" value="KAF9880206.1"/>
    <property type="molecule type" value="Genomic_DNA"/>
</dbReference>
<dbReference type="PANTHER" id="PTHR33337">
    <property type="entry name" value="GFA DOMAIN-CONTAINING PROTEIN"/>
    <property type="match status" value="1"/>
</dbReference>
<sequence>MAQETNAQAPSASKTLTAQCYCKSVHFNITVPTSALPLKVHLCHCSTCRYTHGTLSTFHARLPSGVAPSFISPSSLSSLTAYRHATATNTRYFCSTCGCHIGDQGINNDDDWVISASIFDANKDDVPSVWDIHQHVNTDSAPGGGLYNWLPSIAGKEINVRNPKTPDAKTAAAPALETGEHGEELLRGQCHCGGVSFTISRPSAGVASYRDWISPTEPGKWMAGADTCGDCRLQTGAHVTGWAFVPQSCIAPRVPGDLTLGTSKMFQSTEKVSRSFCGVCGASVLAFYSGPERALVDGDRLFNLAVGLLRAPEGVLAEDWLTWRTVKVGWAENGREYDAALVEALAEGTARWGEKYGDKGKILEMYP</sequence>
<keyword evidence="2" id="KW-0479">Metal-binding</keyword>
<dbReference type="Gene3D" id="3.90.1590.10">
    <property type="entry name" value="glutathione-dependent formaldehyde- activating enzyme (gfa)"/>
    <property type="match status" value="2"/>
</dbReference>
<comment type="similarity">
    <text evidence="1">Belongs to the Gfa family.</text>
</comment>
<dbReference type="Proteomes" id="UP000781932">
    <property type="component" value="Unassembled WGS sequence"/>
</dbReference>
<evidence type="ECO:0000256" key="1">
    <source>
        <dbReference type="ARBA" id="ARBA00005495"/>
    </source>
</evidence>
<dbReference type="SUPFAM" id="SSF51316">
    <property type="entry name" value="Mss4-like"/>
    <property type="match status" value="2"/>
</dbReference>
<dbReference type="Pfam" id="PF04828">
    <property type="entry name" value="GFA"/>
    <property type="match status" value="1"/>
</dbReference>
<accession>A0A9P6IGK9</accession>
<keyword evidence="4" id="KW-0456">Lyase</keyword>
<keyword evidence="3" id="KW-0862">Zinc</keyword>
<feature type="domain" description="CENP-V/GFA" evidence="5">
    <location>
        <begin position="16"/>
        <end position="131"/>
    </location>
</feature>
<dbReference type="OrthoDB" id="5422068at2759"/>
<reference evidence="6" key="1">
    <citation type="submission" date="2020-03" db="EMBL/GenBank/DDBJ databases">
        <authorList>
            <person name="He L."/>
        </authorList>
    </citation>
    <scope>NUCLEOTIDE SEQUENCE</scope>
    <source>
        <strain evidence="6">CkLH20</strain>
    </source>
</reference>
<comment type="caution">
    <text evidence="6">The sequence shown here is derived from an EMBL/GenBank/DDBJ whole genome shotgun (WGS) entry which is preliminary data.</text>
</comment>
<dbReference type="RefSeq" id="XP_038749667.1">
    <property type="nucleotide sequence ID" value="XM_038884879.1"/>
</dbReference>
<evidence type="ECO:0000256" key="4">
    <source>
        <dbReference type="ARBA" id="ARBA00023239"/>
    </source>
</evidence>
<dbReference type="AlphaFoldDB" id="A0A9P6IGK9"/>
<reference evidence="6" key="2">
    <citation type="submission" date="2020-11" db="EMBL/GenBank/DDBJ databases">
        <title>Whole genome sequencing of Colletotrichum sp.</title>
        <authorList>
            <person name="Li H."/>
        </authorList>
    </citation>
    <scope>NUCLEOTIDE SEQUENCE</scope>
    <source>
        <strain evidence="6">CkLH20</strain>
    </source>
</reference>
<organism evidence="6 7">
    <name type="scientific">Colletotrichum karsti</name>
    <dbReference type="NCBI Taxonomy" id="1095194"/>
    <lineage>
        <taxon>Eukaryota</taxon>
        <taxon>Fungi</taxon>
        <taxon>Dikarya</taxon>
        <taxon>Ascomycota</taxon>
        <taxon>Pezizomycotina</taxon>
        <taxon>Sordariomycetes</taxon>
        <taxon>Hypocreomycetidae</taxon>
        <taxon>Glomerellales</taxon>
        <taxon>Glomerellaceae</taxon>
        <taxon>Colletotrichum</taxon>
        <taxon>Colletotrichum boninense species complex</taxon>
    </lineage>
</organism>
<dbReference type="PANTHER" id="PTHR33337:SF31">
    <property type="entry name" value="DUF636 DOMAIN PROTEIN (AFU_ORTHOLOGUE AFUA_2G12650)"/>
    <property type="match status" value="1"/>
</dbReference>
<evidence type="ECO:0000313" key="7">
    <source>
        <dbReference type="Proteomes" id="UP000781932"/>
    </source>
</evidence>
<dbReference type="InterPro" id="IPR011057">
    <property type="entry name" value="Mss4-like_sf"/>
</dbReference>
<evidence type="ECO:0000256" key="2">
    <source>
        <dbReference type="ARBA" id="ARBA00022723"/>
    </source>
</evidence>
<dbReference type="GeneID" id="62157953"/>
<keyword evidence="7" id="KW-1185">Reference proteome</keyword>
<dbReference type="GO" id="GO:0046872">
    <property type="term" value="F:metal ion binding"/>
    <property type="evidence" value="ECO:0007669"/>
    <property type="project" value="UniProtKB-KW"/>
</dbReference>